<protein>
    <recommendedName>
        <fullName evidence="2">beta-galactosidase</fullName>
        <ecNumber evidence="2">3.2.1.23</ecNumber>
    </recommendedName>
</protein>
<dbReference type="InterPro" id="IPR017853">
    <property type="entry name" value="GH"/>
</dbReference>
<dbReference type="AlphaFoldDB" id="A0AAE3IHD0"/>
<evidence type="ECO:0000256" key="2">
    <source>
        <dbReference type="ARBA" id="ARBA00012756"/>
    </source>
</evidence>
<dbReference type="RefSeq" id="WP_267301504.1">
    <property type="nucleotide sequence ID" value="NZ_JAOQJZ010000011.1"/>
</dbReference>
<keyword evidence="7" id="KW-1185">Reference proteome</keyword>
<feature type="domain" description="Glycoside hydrolase family 2 catalytic" evidence="5">
    <location>
        <begin position="264"/>
        <end position="412"/>
    </location>
</feature>
<organism evidence="6 7">
    <name type="scientific">Hominimerdicola aceti</name>
    <dbReference type="NCBI Taxonomy" id="2981726"/>
    <lineage>
        <taxon>Bacteria</taxon>
        <taxon>Bacillati</taxon>
        <taxon>Bacillota</taxon>
        <taxon>Clostridia</taxon>
        <taxon>Eubacteriales</taxon>
        <taxon>Oscillospiraceae</taxon>
        <taxon>Hominimerdicola</taxon>
    </lineage>
</organism>
<gene>
    <name evidence="6" type="ORF">OCV57_10475</name>
</gene>
<proteinExistence type="predicted"/>
<dbReference type="InterPro" id="IPR050347">
    <property type="entry name" value="Bact_Beta-galactosidase"/>
</dbReference>
<evidence type="ECO:0000313" key="7">
    <source>
        <dbReference type="Proteomes" id="UP001208131"/>
    </source>
</evidence>
<dbReference type="InterPro" id="IPR006103">
    <property type="entry name" value="Glyco_hydro_2_cat"/>
</dbReference>
<evidence type="ECO:0000256" key="3">
    <source>
        <dbReference type="ARBA" id="ARBA00022801"/>
    </source>
</evidence>
<dbReference type="Gene3D" id="2.60.120.260">
    <property type="entry name" value="Galactose-binding domain-like"/>
    <property type="match status" value="1"/>
</dbReference>
<keyword evidence="3" id="KW-0378">Hydrolase</keyword>
<keyword evidence="4" id="KW-0326">Glycosidase</keyword>
<dbReference type="EC" id="3.2.1.23" evidence="2"/>
<dbReference type="GO" id="GO:0009341">
    <property type="term" value="C:beta-galactosidase complex"/>
    <property type="evidence" value="ECO:0007669"/>
    <property type="project" value="TreeGrafter"/>
</dbReference>
<evidence type="ECO:0000256" key="1">
    <source>
        <dbReference type="ARBA" id="ARBA00001412"/>
    </source>
</evidence>
<dbReference type="PANTHER" id="PTHR46323">
    <property type="entry name" value="BETA-GALACTOSIDASE"/>
    <property type="match status" value="1"/>
</dbReference>
<reference evidence="6 7" key="1">
    <citation type="journal article" date="2021" name="ISME Commun">
        <title>Automated analysis of genomic sequences facilitates high-throughput and comprehensive description of bacteria.</title>
        <authorList>
            <person name="Hitch T.C.A."/>
        </authorList>
    </citation>
    <scope>NUCLEOTIDE SEQUENCE [LARGE SCALE GENOMIC DNA]</scope>
    <source>
        <strain evidence="6 7">Sanger_31</strain>
    </source>
</reference>
<sequence length="905" mass="102924">MVNKLDLSGEWLLCLDKECKGTDLVFDDTINLPNTTSNAKKGEYNTERETGFLTDTYKFEGFAWFRKNVDFSALQCENLKLYLERTRITELYIDGKKIGRQESLCTPHIYDLNEYIGTGVHEMTICVSNVGYKTKGGHLTSPDTQTNWNGITGRIELIGYKNAHAENVMLWCDIHSKTVRVTADITGGKGGKAVISAESFNSEKNHTPAVQSFEYTDGKLDALYKMGDDCLLWSEHEPNLYKLRIDIDGDMSEHIIGMREFRTEGGKFTINGKKTFLRGKHDGMIFPKTAFAPTDLEEWLRIMKISKSYGMNHYRYHTCCPPEAAFIAADMLGIYMEPQLPFWGTITEEGEENHNQEEQDFLVEEGFNMLRYFGNHPSYCMMSMGNELWGSKKILNDIIGGYKKFDSRHLYTQGSNNFQWFPNVIENDDFFVGVRLANDRLIRGSYAMCDAPLGHIQTDKPAANHDYDSIIRPKKQASSTEVSEDGTVQIQYGTTMKTVKASEADADFIPEVPIVTHEIGQYETYPNFKEIEKYTGSLKARNFEVFRERLDEKGLLPLAEDYFKCSGKLAVQCYKEEMEAVFRSRLLGGFQILDIQDFSGQGTALVGVLDAFMDSKGLITDSEWREFCNDAVVMARFDSYVFEADSSFKAHTELCNYRPDLKEGKLICTLTLENGDVIGKVEKNFVAEGNYTDICDVEFTLPQVTKNTKAVLALEIEGTDIHNHYDLWVIPTVEKTDISGAYIFNEVNDEAESLLKQGKTVLIVPDLSRLENSIEGFYCQDFWCYHMFCIISQMMKKPDPVGTMGLLIDTEHPALAGFAGEKYSTPQWWEIVQNSRSVILDDFKGEKNVIVRTIDNFDRNHDLSLLYEYEKNGGKVVVCSCDFDKLSKSPEGRAFIKSVVDYVRN</sequence>
<comment type="catalytic activity">
    <reaction evidence="1">
        <text>Hydrolysis of terminal non-reducing beta-D-galactose residues in beta-D-galactosides.</text>
        <dbReference type="EC" id="3.2.1.23"/>
    </reaction>
</comment>
<dbReference type="SUPFAM" id="SSF51445">
    <property type="entry name" value="(Trans)glycosidases"/>
    <property type="match status" value="1"/>
</dbReference>
<dbReference type="GO" id="GO:0005990">
    <property type="term" value="P:lactose catabolic process"/>
    <property type="evidence" value="ECO:0007669"/>
    <property type="project" value="TreeGrafter"/>
</dbReference>
<dbReference type="PANTHER" id="PTHR46323:SF2">
    <property type="entry name" value="BETA-GALACTOSIDASE"/>
    <property type="match status" value="1"/>
</dbReference>
<evidence type="ECO:0000259" key="5">
    <source>
        <dbReference type="Pfam" id="PF02836"/>
    </source>
</evidence>
<dbReference type="Proteomes" id="UP001208131">
    <property type="component" value="Unassembled WGS sequence"/>
</dbReference>
<dbReference type="Gene3D" id="3.20.20.80">
    <property type="entry name" value="Glycosidases"/>
    <property type="match status" value="1"/>
</dbReference>
<name>A0AAE3IHD0_9FIRM</name>
<comment type="caution">
    <text evidence="6">The sequence shown here is derived from an EMBL/GenBank/DDBJ whole genome shotgun (WGS) entry which is preliminary data.</text>
</comment>
<evidence type="ECO:0000256" key="4">
    <source>
        <dbReference type="ARBA" id="ARBA00023295"/>
    </source>
</evidence>
<accession>A0AAE3IHD0</accession>
<dbReference type="EMBL" id="JAOQJZ010000011">
    <property type="protein sequence ID" value="MCU6706343.1"/>
    <property type="molecule type" value="Genomic_DNA"/>
</dbReference>
<dbReference type="GO" id="GO:0004565">
    <property type="term" value="F:beta-galactosidase activity"/>
    <property type="evidence" value="ECO:0007669"/>
    <property type="project" value="UniProtKB-EC"/>
</dbReference>
<evidence type="ECO:0000313" key="6">
    <source>
        <dbReference type="EMBL" id="MCU6706343.1"/>
    </source>
</evidence>
<dbReference type="Pfam" id="PF02836">
    <property type="entry name" value="Glyco_hydro_2_C"/>
    <property type="match status" value="1"/>
</dbReference>
<dbReference type="InterPro" id="IPR008979">
    <property type="entry name" value="Galactose-bd-like_sf"/>
</dbReference>
<dbReference type="SUPFAM" id="SSF49785">
    <property type="entry name" value="Galactose-binding domain-like"/>
    <property type="match status" value="1"/>
</dbReference>